<keyword evidence="4" id="KW-0045">Antibiotic biosynthesis</keyword>
<dbReference type="Proteomes" id="UP001597419">
    <property type="component" value="Unassembled WGS sequence"/>
</dbReference>
<dbReference type="CDD" id="cd03784">
    <property type="entry name" value="GT1_Gtf-like"/>
    <property type="match status" value="1"/>
</dbReference>
<sequence length="417" mass="44786">MRVLLTTYPEKTIFQPMVTLAWALRTAGHEVRLATQPGFEDIVTGAGLTAVPVGRPGVGNWRRLTEAYPDLAEAERVGLPSPYDTAVPGAEGITRAEMADGYREILTLWHKQNNFPLVTGLVEFARSWQPDLVIWEPTTYAGAIAAKACGAAHGRLLWSIDVFGAARERFLALGDGPDPLAEWIAGYGRKYGFEFSEDLVTGQFTVDPVPEPIRLETNLPTLPVQYVPYGGAATVPDWLKRPSEKPRIGLTLGTTATEHFGGYTVSVPDILAALSDVDAEIVATLPDAEAAKVPEVPANARIVPYVPLHALAPTCAAVINHAGPGTYLTTARYGVPQLAVPWEFDEPELARRATVHGSALTLTGDQVSGKAVRAGVLRLLAEPSFAARARELAARMAATPSPNDVVPALEDLVARHR</sequence>
<dbReference type="InterPro" id="IPR002213">
    <property type="entry name" value="UDP_glucos_trans"/>
</dbReference>
<proteinExistence type="inferred from homology"/>
<gene>
    <name evidence="7" type="ORF">ACFSYJ_16760</name>
</gene>
<dbReference type="Gene3D" id="3.40.50.2000">
    <property type="entry name" value="Glycogen Phosphorylase B"/>
    <property type="match status" value="2"/>
</dbReference>
<accession>A0ABW5GHR1</accession>
<evidence type="ECO:0000259" key="5">
    <source>
        <dbReference type="Pfam" id="PF06722"/>
    </source>
</evidence>
<keyword evidence="8" id="KW-1185">Reference proteome</keyword>
<dbReference type="EMBL" id="JBHUKU010000008">
    <property type="protein sequence ID" value="MFD2460264.1"/>
    <property type="molecule type" value="Genomic_DNA"/>
</dbReference>
<dbReference type="Pfam" id="PF21036">
    <property type="entry name" value="EryCIII-like_N"/>
    <property type="match status" value="1"/>
</dbReference>
<dbReference type="SUPFAM" id="SSF53756">
    <property type="entry name" value="UDP-Glycosyltransferase/glycogen phosphorylase"/>
    <property type="match status" value="1"/>
</dbReference>
<evidence type="ECO:0000256" key="4">
    <source>
        <dbReference type="ARBA" id="ARBA00023194"/>
    </source>
</evidence>
<evidence type="ECO:0000313" key="8">
    <source>
        <dbReference type="Proteomes" id="UP001597419"/>
    </source>
</evidence>
<evidence type="ECO:0000259" key="6">
    <source>
        <dbReference type="Pfam" id="PF21036"/>
    </source>
</evidence>
<reference evidence="8" key="1">
    <citation type="journal article" date="2019" name="Int. J. Syst. Evol. Microbiol.">
        <title>The Global Catalogue of Microorganisms (GCM) 10K type strain sequencing project: providing services to taxonomists for standard genome sequencing and annotation.</title>
        <authorList>
            <consortium name="The Broad Institute Genomics Platform"/>
            <consortium name="The Broad Institute Genome Sequencing Center for Infectious Disease"/>
            <person name="Wu L."/>
            <person name="Ma J."/>
        </authorList>
    </citation>
    <scope>NUCLEOTIDE SEQUENCE [LARGE SCALE GENOMIC DNA]</scope>
    <source>
        <strain evidence="8">CGMCC 4.7643</strain>
    </source>
</reference>
<comment type="caution">
    <text evidence="7">The sequence shown here is derived from an EMBL/GenBank/DDBJ whole genome shotgun (WGS) entry which is preliminary data.</text>
</comment>
<evidence type="ECO:0000256" key="1">
    <source>
        <dbReference type="ARBA" id="ARBA00006962"/>
    </source>
</evidence>
<dbReference type="InterPro" id="IPR048284">
    <property type="entry name" value="EryCIII-like_N"/>
</dbReference>
<evidence type="ECO:0000256" key="3">
    <source>
        <dbReference type="ARBA" id="ARBA00022679"/>
    </source>
</evidence>
<evidence type="ECO:0000313" key="7">
    <source>
        <dbReference type="EMBL" id="MFD2460264.1"/>
    </source>
</evidence>
<feature type="domain" description="Erythromycin biosynthesis protein CIII-like N-terminal" evidence="6">
    <location>
        <begin position="22"/>
        <end position="253"/>
    </location>
</feature>
<keyword evidence="2" id="KW-0328">Glycosyltransferase</keyword>
<dbReference type="PANTHER" id="PTHR48050:SF13">
    <property type="entry name" value="STEROL 3-BETA-GLUCOSYLTRANSFERASE UGT80A2"/>
    <property type="match status" value="1"/>
</dbReference>
<keyword evidence="3" id="KW-0808">Transferase</keyword>
<dbReference type="InterPro" id="IPR010610">
    <property type="entry name" value="EryCIII-like_C"/>
</dbReference>
<organism evidence="7 8">
    <name type="scientific">Amycolatopsis samaneae</name>
    <dbReference type="NCBI Taxonomy" id="664691"/>
    <lineage>
        <taxon>Bacteria</taxon>
        <taxon>Bacillati</taxon>
        <taxon>Actinomycetota</taxon>
        <taxon>Actinomycetes</taxon>
        <taxon>Pseudonocardiales</taxon>
        <taxon>Pseudonocardiaceae</taxon>
        <taxon>Amycolatopsis</taxon>
    </lineage>
</organism>
<dbReference type="InterPro" id="IPR030953">
    <property type="entry name" value="Glycosyl_450act"/>
</dbReference>
<dbReference type="Pfam" id="PF06722">
    <property type="entry name" value="EryCIII-like_C"/>
    <property type="match status" value="1"/>
</dbReference>
<protein>
    <submittedName>
        <fullName evidence="7">Activator-dependent family glycosyltransferase</fullName>
    </submittedName>
</protein>
<dbReference type="InterPro" id="IPR050426">
    <property type="entry name" value="Glycosyltransferase_28"/>
</dbReference>
<name>A0ABW5GHR1_9PSEU</name>
<feature type="domain" description="Erythromycin biosynthesis protein CIII-like C-terminal" evidence="5">
    <location>
        <begin position="270"/>
        <end position="412"/>
    </location>
</feature>
<dbReference type="PANTHER" id="PTHR48050">
    <property type="entry name" value="STEROL 3-BETA-GLUCOSYLTRANSFERASE"/>
    <property type="match status" value="1"/>
</dbReference>
<dbReference type="NCBIfam" id="TIGR04516">
    <property type="entry name" value="glycosyl_450act"/>
    <property type="match status" value="1"/>
</dbReference>
<dbReference type="RefSeq" id="WP_345398104.1">
    <property type="nucleotide sequence ID" value="NZ_BAABHG010000009.1"/>
</dbReference>
<comment type="similarity">
    <text evidence="1">Belongs to the glycosyltransferase 28 family.</text>
</comment>
<evidence type="ECO:0000256" key="2">
    <source>
        <dbReference type="ARBA" id="ARBA00022676"/>
    </source>
</evidence>